<dbReference type="InterPro" id="IPR021398">
    <property type="entry name" value="DUF3037"/>
</dbReference>
<organism evidence="1 2">
    <name type="scientific">Kineococcus halophytocola</name>
    <dbReference type="NCBI Taxonomy" id="3234027"/>
    <lineage>
        <taxon>Bacteria</taxon>
        <taxon>Bacillati</taxon>
        <taxon>Actinomycetota</taxon>
        <taxon>Actinomycetes</taxon>
        <taxon>Kineosporiales</taxon>
        <taxon>Kineosporiaceae</taxon>
        <taxon>Kineococcus</taxon>
    </lineage>
</organism>
<comment type="caution">
    <text evidence="1">The sequence shown here is derived from an EMBL/GenBank/DDBJ whole genome shotgun (WGS) entry which is preliminary data.</text>
</comment>
<sequence length="136" mass="14505">MAEATLDVFEYAVVRVVPRVDRGEFLNAGIVLWCRAREHLAAATHLDEDRLRALAGGPGAGLDVPALRRHLDAFEAVCAGDPRAGAATTEASGARFRWLVAPRSTVLQTSPVHCGLTADPAAELDRLLTRLVRPGG</sequence>
<accession>A0ABV4H5M8</accession>
<reference evidence="1 2" key="1">
    <citation type="submission" date="2024-07" db="EMBL/GenBank/DDBJ databases">
        <authorList>
            <person name="Thanompreechachai J."/>
            <person name="Duangmal K."/>
        </authorList>
    </citation>
    <scope>NUCLEOTIDE SEQUENCE [LARGE SCALE GENOMIC DNA]</scope>
    <source>
        <strain evidence="1 2">LSe6-4</strain>
    </source>
</reference>
<dbReference type="Pfam" id="PF11236">
    <property type="entry name" value="DUF3037"/>
    <property type="match status" value="1"/>
</dbReference>
<name>A0ABV4H5M8_9ACTN</name>
<evidence type="ECO:0000313" key="1">
    <source>
        <dbReference type="EMBL" id="MEZ0165696.1"/>
    </source>
</evidence>
<proteinExistence type="predicted"/>
<dbReference type="RefSeq" id="WP_370441922.1">
    <property type="nucleotide sequence ID" value="NZ_JBGFTU010000014.1"/>
</dbReference>
<dbReference type="Proteomes" id="UP001565927">
    <property type="component" value="Unassembled WGS sequence"/>
</dbReference>
<gene>
    <name evidence="1" type="ORF">AB2L27_13120</name>
</gene>
<evidence type="ECO:0000313" key="2">
    <source>
        <dbReference type="Proteomes" id="UP001565927"/>
    </source>
</evidence>
<protein>
    <submittedName>
        <fullName evidence="1">DUF3037 domain-containing protein</fullName>
    </submittedName>
</protein>
<keyword evidence="2" id="KW-1185">Reference proteome</keyword>
<dbReference type="EMBL" id="JBGFTU010000014">
    <property type="protein sequence ID" value="MEZ0165696.1"/>
    <property type="molecule type" value="Genomic_DNA"/>
</dbReference>